<evidence type="ECO:0000313" key="6">
    <source>
        <dbReference type="EMBL" id="OGI46629.1"/>
    </source>
</evidence>
<feature type="active site" description="Nucleophile" evidence="4">
    <location>
        <position position="47"/>
    </location>
</feature>
<keyword evidence="2 4" id="KW-0442">Lipid degradation</keyword>
<comment type="caution">
    <text evidence="6">The sequence shown here is derived from an EMBL/GenBank/DDBJ whole genome shotgun (WGS) entry which is preliminary data.</text>
</comment>
<evidence type="ECO:0000256" key="1">
    <source>
        <dbReference type="ARBA" id="ARBA00022801"/>
    </source>
</evidence>
<name>A0A1F6TNJ3_9PROT</name>
<reference evidence="6 7" key="1">
    <citation type="journal article" date="2016" name="Nat. Commun.">
        <title>Thousands of microbial genomes shed light on interconnected biogeochemical processes in an aquifer system.</title>
        <authorList>
            <person name="Anantharaman K."/>
            <person name="Brown C.T."/>
            <person name="Hug L.A."/>
            <person name="Sharon I."/>
            <person name="Castelle C.J."/>
            <person name="Probst A.J."/>
            <person name="Thomas B.C."/>
            <person name="Singh A."/>
            <person name="Wilkins M.J."/>
            <person name="Karaoz U."/>
            <person name="Brodie E.L."/>
            <person name="Williams K.H."/>
            <person name="Hubbard S.S."/>
            <person name="Banfield J.F."/>
        </authorList>
    </citation>
    <scope>NUCLEOTIDE SEQUENCE [LARGE SCALE GENOMIC DNA]</scope>
</reference>
<keyword evidence="3 4" id="KW-0443">Lipid metabolism</keyword>
<dbReference type="Pfam" id="PF01734">
    <property type="entry name" value="Patatin"/>
    <property type="match status" value="1"/>
</dbReference>
<dbReference type="STRING" id="1817760.A2151_00725"/>
<dbReference type="EMBL" id="MFSU01000077">
    <property type="protein sequence ID" value="OGI46629.1"/>
    <property type="molecule type" value="Genomic_DNA"/>
</dbReference>
<feature type="short sequence motif" description="GXSXG" evidence="4">
    <location>
        <begin position="45"/>
        <end position="49"/>
    </location>
</feature>
<dbReference type="GO" id="GO:0016787">
    <property type="term" value="F:hydrolase activity"/>
    <property type="evidence" value="ECO:0007669"/>
    <property type="project" value="UniProtKB-UniRule"/>
</dbReference>
<dbReference type="PANTHER" id="PTHR14226:SF76">
    <property type="entry name" value="NTE FAMILY PROTEIN RSSA"/>
    <property type="match status" value="1"/>
</dbReference>
<evidence type="ECO:0000259" key="5">
    <source>
        <dbReference type="PROSITE" id="PS51635"/>
    </source>
</evidence>
<dbReference type="InterPro" id="IPR002641">
    <property type="entry name" value="PNPLA_dom"/>
</dbReference>
<keyword evidence="1 4" id="KW-0378">Hydrolase</keyword>
<protein>
    <recommendedName>
        <fullName evidence="5">PNPLA domain-containing protein</fullName>
    </recommendedName>
</protein>
<dbReference type="Gene3D" id="3.40.1090.10">
    <property type="entry name" value="Cytosolic phospholipase A2 catalytic domain"/>
    <property type="match status" value="2"/>
</dbReference>
<comment type="caution">
    <text evidence="4">Lacks conserved residue(s) required for the propagation of feature annotation.</text>
</comment>
<evidence type="ECO:0000256" key="2">
    <source>
        <dbReference type="ARBA" id="ARBA00022963"/>
    </source>
</evidence>
<feature type="short sequence motif" description="GXGXXG" evidence="4">
    <location>
        <begin position="18"/>
        <end position="23"/>
    </location>
</feature>
<dbReference type="PANTHER" id="PTHR14226">
    <property type="entry name" value="NEUROPATHY TARGET ESTERASE/SWISS CHEESE D.MELANOGASTER"/>
    <property type="match status" value="1"/>
</dbReference>
<organism evidence="6 7">
    <name type="scientific">Candidatus Muproteobacteria bacterium RBG_16_65_34</name>
    <dbReference type="NCBI Taxonomy" id="1817760"/>
    <lineage>
        <taxon>Bacteria</taxon>
        <taxon>Pseudomonadati</taxon>
        <taxon>Pseudomonadota</taxon>
        <taxon>Candidatus Muproteobacteria</taxon>
    </lineage>
</organism>
<dbReference type="Proteomes" id="UP000178885">
    <property type="component" value="Unassembled WGS sequence"/>
</dbReference>
<dbReference type="SUPFAM" id="SSF52151">
    <property type="entry name" value="FabD/lysophospholipase-like"/>
    <property type="match status" value="1"/>
</dbReference>
<feature type="domain" description="PNPLA" evidence="5">
    <location>
        <begin position="14"/>
        <end position="175"/>
    </location>
</feature>
<evidence type="ECO:0000256" key="3">
    <source>
        <dbReference type="ARBA" id="ARBA00023098"/>
    </source>
</evidence>
<evidence type="ECO:0000256" key="4">
    <source>
        <dbReference type="PROSITE-ProRule" id="PRU01161"/>
    </source>
</evidence>
<dbReference type="InterPro" id="IPR016035">
    <property type="entry name" value="Acyl_Trfase/lysoPLipase"/>
</dbReference>
<sequence>MAGEASANKPGLVLALGGGGARGLAHIGVLQALAEYAVPVRAVVGTSIGAEIGAFYASGMSPDEIDDLATAFDWKQTLQLFMPDLATGGLVSGRKIMDFLQTRLGPYRIEKLSIGYAAVATDLESGEAVVLQSGPLVDAVRASISLPGLIAPHRIGNRYLLDGSVLNPLPFDVARSLFGGPVLAVAVHAGAYPSARAARSSQWPERVQQLLRQPWTKRAEGLRAWLEAQLIQYRERNDGPAWTARRVLDQALDLTQAEVVRLRAAASPPDLLLVPEVGRIGPLEFYRADEAIAAGYEAMTARLDELKKLTVTGRRIAR</sequence>
<proteinExistence type="predicted"/>
<gene>
    <name evidence="6" type="ORF">A2151_00725</name>
</gene>
<feature type="active site" description="Proton acceptor" evidence="4">
    <location>
        <position position="162"/>
    </location>
</feature>
<evidence type="ECO:0000313" key="7">
    <source>
        <dbReference type="Proteomes" id="UP000178885"/>
    </source>
</evidence>
<dbReference type="InterPro" id="IPR050301">
    <property type="entry name" value="NTE"/>
</dbReference>
<dbReference type="AlphaFoldDB" id="A0A1F6TNJ3"/>
<dbReference type="GO" id="GO:0016042">
    <property type="term" value="P:lipid catabolic process"/>
    <property type="evidence" value="ECO:0007669"/>
    <property type="project" value="UniProtKB-UniRule"/>
</dbReference>
<dbReference type="PROSITE" id="PS51635">
    <property type="entry name" value="PNPLA"/>
    <property type="match status" value="1"/>
</dbReference>
<accession>A0A1F6TNJ3</accession>